<dbReference type="AlphaFoldDB" id="A0A6V8LWM6"/>
<evidence type="ECO:0000313" key="2">
    <source>
        <dbReference type="Proteomes" id="UP000494245"/>
    </source>
</evidence>
<dbReference type="EMBL" id="BLTE01000042">
    <property type="protein sequence ID" value="GFK96144.1"/>
    <property type="molecule type" value="Genomic_DNA"/>
</dbReference>
<gene>
    <name evidence="1" type="ORF">NNJEOMEG_04024</name>
</gene>
<protein>
    <submittedName>
        <fullName evidence="1">Uncharacterized protein</fullName>
    </submittedName>
</protein>
<dbReference type="GO" id="GO:0003677">
    <property type="term" value="F:DNA binding"/>
    <property type="evidence" value="ECO:0007669"/>
    <property type="project" value="InterPro"/>
</dbReference>
<comment type="caution">
    <text evidence="1">The sequence shown here is derived from an EMBL/GenBank/DDBJ whole genome shotgun (WGS) entry which is preliminary data.</text>
</comment>
<keyword evidence="2" id="KW-1185">Reference proteome</keyword>
<dbReference type="Pfam" id="PF06892">
    <property type="entry name" value="Phage_CP76"/>
    <property type="match status" value="1"/>
</dbReference>
<reference evidence="1 2" key="2">
    <citation type="submission" date="2020-05" db="EMBL/GenBank/DDBJ databases">
        <title>Draft genome sequence of Desulfovibrio sp. strainFSS-1.</title>
        <authorList>
            <person name="Shimoshige H."/>
            <person name="Kobayashi H."/>
            <person name="Maekawa T."/>
        </authorList>
    </citation>
    <scope>NUCLEOTIDE SEQUENCE [LARGE SCALE GENOMIC DNA]</scope>
    <source>
        <strain evidence="1 2">SIID29052-01</strain>
    </source>
</reference>
<organism evidence="1 2">
    <name type="scientific">Fundidesulfovibrio magnetotacticus</name>
    <dbReference type="NCBI Taxonomy" id="2730080"/>
    <lineage>
        <taxon>Bacteria</taxon>
        <taxon>Pseudomonadati</taxon>
        <taxon>Thermodesulfobacteriota</taxon>
        <taxon>Desulfovibrionia</taxon>
        <taxon>Desulfovibrionales</taxon>
        <taxon>Desulfovibrionaceae</taxon>
        <taxon>Fundidesulfovibrio</taxon>
    </lineage>
</organism>
<name>A0A6V8LWM6_9BACT</name>
<reference evidence="1 2" key="1">
    <citation type="submission" date="2020-04" db="EMBL/GenBank/DDBJ databases">
        <authorList>
            <consortium name="Desulfovibrio sp. FSS-1 genome sequencing consortium"/>
            <person name="Shimoshige H."/>
            <person name="Kobayashi H."/>
            <person name="Maekawa T."/>
        </authorList>
    </citation>
    <scope>NUCLEOTIDE SEQUENCE [LARGE SCALE GENOMIC DNA]</scope>
    <source>
        <strain evidence="1 2">SIID29052-01</strain>
    </source>
</reference>
<proteinExistence type="predicted"/>
<accession>A0A6V8LWM6</accession>
<evidence type="ECO:0000313" key="1">
    <source>
        <dbReference type="EMBL" id="GFK96144.1"/>
    </source>
</evidence>
<sequence>MNRDIVTLLYDMARQSPKSIKSISEEVGKPYSTLMRELDPADKGAKLGVELLLPLMQSCDSIAPLRYLADRMGYRVVANRDIIPDKTTLHEELLDTYQALVDYHRSMLERQPLEVVSDYREHLIRQLKEDFVAFMSSRRQEMSEAVQEEAALKTA</sequence>
<dbReference type="Proteomes" id="UP000494245">
    <property type="component" value="Unassembled WGS sequence"/>
</dbReference>
<dbReference type="RefSeq" id="WP_173087279.1">
    <property type="nucleotide sequence ID" value="NZ_BLTE01000042.1"/>
</dbReference>
<dbReference type="InterPro" id="IPR009679">
    <property type="entry name" value="Phage_186_CII-like"/>
</dbReference>